<feature type="transmembrane region" description="Helical" evidence="8">
    <location>
        <begin position="74"/>
        <end position="91"/>
    </location>
</feature>
<dbReference type="GO" id="GO:0009103">
    <property type="term" value="P:lipopolysaccharide biosynthetic process"/>
    <property type="evidence" value="ECO:0007669"/>
    <property type="project" value="UniProtKB-ARBA"/>
</dbReference>
<keyword evidence="3" id="KW-0328">Glycosyltransferase</keyword>
<feature type="transmembrane region" description="Helical" evidence="8">
    <location>
        <begin position="186"/>
        <end position="205"/>
    </location>
</feature>
<organism evidence="10 11">
    <name type="scientific">Chitinophaga caeni</name>
    <dbReference type="NCBI Taxonomy" id="2029983"/>
    <lineage>
        <taxon>Bacteria</taxon>
        <taxon>Pseudomonadati</taxon>
        <taxon>Bacteroidota</taxon>
        <taxon>Chitinophagia</taxon>
        <taxon>Chitinophagales</taxon>
        <taxon>Chitinophagaceae</taxon>
        <taxon>Chitinophaga</taxon>
    </lineage>
</organism>
<protein>
    <recommendedName>
        <fullName evidence="9">Glycosyltransferase RgtA/B/C/D-like domain-containing protein</fullName>
    </recommendedName>
</protein>
<evidence type="ECO:0000256" key="1">
    <source>
        <dbReference type="ARBA" id="ARBA00004651"/>
    </source>
</evidence>
<evidence type="ECO:0000256" key="7">
    <source>
        <dbReference type="ARBA" id="ARBA00023136"/>
    </source>
</evidence>
<evidence type="ECO:0000313" key="10">
    <source>
        <dbReference type="EMBL" id="ATL46307.1"/>
    </source>
</evidence>
<feature type="transmembrane region" description="Helical" evidence="8">
    <location>
        <begin position="287"/>
        <end position="305"/>
    </location>
</feature>
<dbReference type="Proteomes" id="UP000220133">
    <property type="component" value="Chromosome"/>
</dbReference>
<feature type="transmembrane region" description="Helical" evidence="8">
    <location>
        <begin position="264"/>
        <end position="281"/>
    </location>
</feature>
<dbReference type="GO" id="GO:0016763">
    <property type="term" value="F:pentosyltransferase activity"/>
    <property type="evidence" value="ECO:0007669"/>
    <property type="project" value="TreeGrafter"/>
</dbReference>
<name>A0A291QQT9_9BACT</name>
<feature type="transmembrane region" description="Helical" evidence="8">
    <location>
        <begin position="233"/>
        <end position="252"/>
    </location>
</feature>
<dbReference type="KEGG" id="cbae:COR50_03470"/>
<reference evidence="10 11" key="1">
    <citation type="submission" date="2017-10" db="EMBL/GenBank/DDBJ databases">
        <title>Paenichitinophaga pekingensis gen. nov., sp. nov., isolated from activated sludge.</title>
        <authorList>
            <person name="Jin D."/>
            <person name="Kong X."/>
            <person name="Deng Y."/>
            <person name="Bai Z."/>
        </authorList>
    </citation>
    <scope>NUCLEOTIDE SEQUENCE [LARGE SCALE GENOMIC DNA]</scope>
    <source>
        <strain evidence="10 11">13</strain>
    </source>
</reference>
<keyword evidence="2" id="KW-1003">Cell membrane</keyword>
<gene>
    <name evidence="10" type="ORF">COR50_03470</name>
</gene>
<dbReference type="RefSeq" id="WP_098192695.1">
    <property type="nucleotide sequence ID" value="NZ_CP023777.1"/>
</dbReference>
<evidence type="ECO:0000256" key="2">
    <source>
        <dbReference type="ARBA" id="ARBA00022475"/>
    </source>
</evidence>
<keyword evidence="5 8" id="KW-0812">Transmembrane</keyword>
<evidence type="ECO:0000256" key="5">
    <source>
        <dbReference type="ARBA" id="ARBA00022692"/>
    </source>
</evidence>
<comment type="subcellular location">
    <subcellularLocation>
        <location evidence="1">Cell membrane</location>
        <topology evidence="1">Multi-pass membrane protein</topology>
    </subcellularLocation>
</comment>
<accession>A0A291QQT9</accession>
<evidence type="ECO:0000256" key="6">
    <source>
        <dbReference type="ARBA" id="ARBA00022989"/>
    </source>
</evidence>
<keyword evidence="11" id="KW-1185">Reference proteome</keyword>
<evidence type="ECO:0000256" key="8">
    <source>
        <dbReference type="SAM" id="Phobius"/>
    </source>
</evidence>
<feature type="domain" description="Glycosyltransferase RgtA/B/C/D-like" evidence="9">
    <location>
        <begin position="54"/>
        <end position="203"/>
    </location>
</feature>
<feature type="transmembrane region" description="Helical" evidence="8">
    <location>
        <begin position="317"/>
        <end position="335"/>
    </location>
</feature>
<evidence type="ECO:0000313" key="11">
    <source>
        <dbReference type="Proteomes" id="UP000220133"/>
    </source>
</evidence>
<dbReference type="PROSITE" id="PS51257">
    <property type="entry name" value="PROKAR_LIPOPROTEIN"/>
    <property type="match status" value="1"/>
</dbReference>
<evidence type="ECO:0000259" key="9">
    <source>
        <dbReference type="Pfam" id="PF13231"/>
    </source>
</evidence>
<keyword evidence="7 8" id="KW-0472">Membrane</keyword>
<dbReference type="AlphaFoldDB" id="A0A291QQT9"/>
<keyword evidence="6 8" id="KW-1133">Transmembrane helix</keyword>
<feature type="transmembrane region" description="Helical" evidence="8">
    <location>
        <begin position="103"/>
        <end position="130"/>
    </location>
</feature>
<dbReference type="PANTHER" id="PTHR33908">
    <property type="entry name" value="MANNOSYLTRANSFERASE YKCB-RELATED"/>
    <property type="match status" value="1"/>
</dbReference>
<feature type="transmembrane region" description="Helical" evidence="8">
    <location>
        <begin position="16"/>
        <end position="35"/>
    </location>
</feature>
<evidence type="ECO:0000256" key="3">
    <source>
        <dbReference type="ARBA" id="ARBA00022676"/>
    </source>
</evidence>
<dbReference type="Pfam" id="PF13231">
    <property type="entry name" value="PMT_2"/>
    <property type="match status" value="1"/>
</dbReference>
<dbReference type="InterPro" id="IPR050297">
    <property type="entry name" value="LipidA_mod_glycosyltrf_83"/>
</dbReference>
<sequence length="560" mass="65015">MDRILHWLKKDQYKHTFFLAWAIIGLIQACFTQLMDDEAYYWVYSQHLAWGYFDHPPMIAVLIKAGYSLFHNELGVRLFMVLLNVGTLVLLDRLIPVKNNKVLYLVLGGMGAMQLGGMLAVPDLPLIFFGTLYFVAYKKFLEAQDWKQTIFLALSMALMFYSKYHGILLVFFTLISNLSLLKVRRYYIAVVITTILFLPHLIWQYQHDFPSLQYHLVERNAAHYRISFTLDYLLGQILLFGPLVGWLLLYYGIRCTLQSAFERALKFSLVGVLVFFMISTFKGRVEANWTVMVFTPLVILAHQAITRMNFSIKPLLYTLPVSLLLVLIVRVYMVWDFVPGLKVRPEIHHNHEWTEAIARKAGDKPVVFYNSYQLPSKYMFYTGKLAYSLNNVFSRRSQYNYWETEPALWGKEVLVADKSKVWVQATDSMTFRINKHLYFMTVKPYYSYNLIQFNSPVKKFEATVGQTVQLKLGVSSNYNIPVQLNEEAPAIIAYGFWDNEGWNELQETDITLPMVVQKDSVIVPVKVPDNPGLYKMKMSILVKGLQPTHNSQTMVFEVRP</sequence>
<dbReference type="OrthoDB" id="9813729at2"/>
<proteinExistence type="predicted"/>
<evidence type="ECO:0000256" key="4">
    <source>
        <dbReference type="ARBA" id="ARBA00022679"/>
    </source>
</evidence>
<feature type="transmembrane region" description="Helical" evidence="8">
    <location>
        <begin position="150"/>
        <end position="174"/>
    </location>
</feature>
<dbReference type="EMBL" id="CP023777">
    <property type="protein sequence ID" value="ATL46307.1"/>
    <property type="molecule type" value="Genomic_DNA"/>
</dbReference>
<keyword evidence="4" id="KW-0808">Transferase</keyword>
<dbReference type="GO" id="GO:0005886">
    <property type="term" value="C:plasma membrane"/>
    <property type="evidence" value="ECO:0007669"/>
    <property type="project" value="UniProtKB-SubCell"/>
</dbReference>
<dbReference type="InterPro" id="IPR038731">
    <property type="entry name" value="RgtA/B/C-like"/>
</dbReference>
<dbReference type="PANTHER" id="PTHR33908:SF11">
    <property type="entry name" value="MEMBRANE PROTEIN"/>
    <property type="match status" value="1"/>
</dbReference>